<reference evidence="2" key="1">
    <citation type="submission" date="2013-07" db="EMBL/GenBank/DDBJ databases">
        <title>The Genome Sequence of Cryptococcus bestiolae CBS10118.</title>
        <authorList>
            <consortium name="The Broad Institute Genome Sequencing Platform"/>
            <person name="Cuomo C."/>
            <person name="Litvintseva A."/>
            <person name="Chen Y."/>
            <person name="Heitman J."/>
            <person name="Sun S."/>
            <person name="Springer D."/>
            <person name="Dromer F."/>
            <person name="Young S.K."/>
            <person name="Zeng Q."/>
            <person name="Gargeya S."/>
            <person name="Fitzgerald M."/>
            <person name="Abouelleil A."/>
            <person name="Alvarado L."/>
            <person name="Berlin A.M."/>
            <person name="Chapman S.B."/>
            <person name="Dewar J."/>
            <person name="Goldberg J."/>
            <person name="Griggs A."/>
            <person name="Gujja S."/>
            <person name="Hansen M."/>
            <person name="Howarth C."/>
            <person name="Imamovic A."/>
            <person name="Larimer J."/>
            <person name="McCowan C."/>
            <person name="Murphy C."/>
            <person name="Pearson M."/>
            <person name="Priest M."/>
            <person name="Roberts A."/>
            <person name="Saif S."/>
            <person name="Shea T."/>
            <person name="Sykes S."/>
            <person name="Wortman J."/>
            <person name="Nusbaum C."/>
            <person name="Birren B."/>
        </authorList>
    </citation>
    <scope>NUCLEOTIDE SEQUENCE [LARGE SCALE GENOMIC DNA]</scope>
    <source>
        <strain evidence="2">CBS 10118</strain>
    </source>
</reference>
<dbReference type="VEuPathDB" id="FungiDB:I302_06527"/>
<proteinExistence type="predicted"/>
<feature type="compositionally biased region" description="Acidic residues" evidence="1">
    <location>
        <begin position="22"/>
        <end position="31"/>
    </location>
</feature>
<feature type="region of interest" description="Disordered" evidence="1">
    <location>
        <begin position="1"/>
        <end position="47"/>
    </location>
</feature>
<feature type="region of interest" description="Disordered" evidence="1">
    <location>
        <begin position="178"/>
        <end position="218"/>
    </location>
</feature>
<organism evidence="2">
    <name type="scientific">Kwoniella bestiolae CBS 10118</name>
    <dbReference type="NCBI Taxonomy" id="1296100"/>
    <lineage>
        <taxon>Eukaryota</taxon>
        <taxon>Fungi</taxon>
        <taxon>Dikarya</taxon>
        <taxon>Basidiomycota</taxon>
        <taxon>Agaricomycotina</taxon>
        <taxon>Tremellomycetes</taxon>
        <taxon>Tremellales</taxon>
        <taxon>Cryptococcaceae</taxon>
        <taxon>Kwoniella</taxon>
    </lineage>
</organism>
<reference evidence="2" key="2">
    <citation type="submission" date="2014-01" db="EMBL/GenBank/DDBJ databases">
        <title>Evolution of pathogenesis and genome organization in the Tremellales.</title>
        <authorList>
            <person name="Cuomo C."/>
            <person name="Litvintseva A."/>
            <person name="Heitman J."/>
            <person name="Chen Y."/>
            <person name="Sun S."/>
            <person name="Springer D."/>
            <person name="Dromer F."/>
            <person name="Young S."/>
            <person name="Zeng Q."/>
            <person name="Chapman S."/>
            <person name="Gujja S."/>
            <person name="Saif S."/>
            <person name="Birren B."/>
        </authorList>
    </citation>
    <scope>NUCLEOTIDE SEQUENCE</scope>
    <source>
        <strain evidence="2">CBS 10118</strain>
    </source>
</reference>
<gene>
    <name evidence="2" type="ORF">I302_06527</name>
</gene>
<feature type="compositionally biased region" description="Polar residues" evidence="1">
    <location>
        <begin position="1"/>
        <end position="10"/>
    </location>
</feature>
<evidence type="ECO:0000313" key="2">
    <source>
        <dbReference type="EMBL" id="OCF23544.1"/>
    </source>
</evidence>
<dbReference type="AlphaFoldDB" id="A0A1B9FXQ1"/>
<feature type="compositionally biased region" description="Basic and acidic residues" evidence="1">
    <location>
        <begin position="183"/>
        <end position="215"/>
    </location>
</feature>
<protein>
    <submittedName>
        <fullName evidence="2">Uncharacterized protein</fullName>
    </submittedName>
</protein>
<name>A0A1B9FXQ1_9TREE</name>
<accession>A0A1B9FXQ1</accession>
<dbReference type="EMBL" id="KI894023">
    <property type="protein sequence ID" value="OCF23544.1"/>
    <property type="molecule type" value="Genomic_DNA"/>
</dbReference>
<evidence type="ECO:0000256" key="1">
    <source>
        <dbReference type="SAM" id="MobiDB-lite"/>
    </source>
</evidence>
<sequence>MANQRQSNIEWRNGQLVHANPDEYDDDDDDGTSTVKGDDSDNDGSTVIDGNLTDLSLLRATDRSNTIQAITSAMNSDADHAVQVLYMLSRASQMDGNESVSADIAQFTNAINAYNNSRHCADPHSQKVLDTALNFLKVKSRIDAKYNIDHPAFVAQIKREIADPSLVLHERAITYSEEVGADTSRDDPPELAHTSSEEVRANTSHEDPSHSERRGGSSSIISRLCDGFSRRYHGFW</sequence>